<evidence type="ECO:0000313" key="2">
    <source>
        <dbReference type="EMBL" id="PQP11168.1"/>
    </source>
</evidence>
<proteinExistence type="predicted"/>
<organism evidence="2 3">
    <name type="scientific">Burkholderia cepacia</name>
    <name type="common">Pseudomonas cepacia</name>
    <dbReference type="NCBI Taxonomy" id="292"/>
    <lineage>
        <taxon>Bacteria</taxon>
        <taxon>Pseudomonadati</taxon>
        <taxon>Pseudomonadota</taxon>
        <taxon>Betaproteobacteria</taxon>
        <taxon>Burkholderiales</taxon>
        <taxon>Burkholderiaceae</taxon>
        <taxon>Burkholderia</taxon>
        <taxon>Burkholderia cepacia complex</taxon>
    </lineage>
</organism>
<dbReference type="Proteomes" id="UP000238206">
    <property type="component" value="Unassembled WGS sequence"/>
</dbReference>
<evidence type="ECO:0000313" key="3">
    <source>
        <dbReference type="Proteomes" id="UP000238206"/>
    </source>
</evidence>
<sequence length="82" mass="9375">MFGTHLWEDRWKGLGFQVCGFGVLGTALWGIGAVDMGQAYPVMGNQPEIELGSRLWERWQVAFYGVLFLIRKCLLAQRFFFG</sequence>
<feature type="transmembrane region" description="Helical" evidence="1">
    <location>
        <begin position="14"/>
        <end position="34"/>
    </location>
</feature>
<keyword evidence="1" id="KW-0812">Transmembrane</keyword>
<gene>
    <name evidence="2" type="ORF">C5615_32350</name>
</gene>
<reference evidence="2 3" key="1">
    <citation type="submission" date="2018-02" db="EMBL/GenBank/DDBJ databases">
        <title>Draft genome sequencing of Burkholderia cepacia Y14-15.</title>
        <authorList>
            <person name="Zheng B.-X."/>
        </authorList>
    </citation>
    <scope>NUCLEOTIDE SEQUENCE [LARGE SCALE GENOMIC DNA]</scope>
    <source>
        <strain evidence="2 3">Y14-15</strain>
    </source>
</reference>
<keyword evidence="1" id="KW-0472">Membrane</keyword>
<dbReference type="AlphaFoldDB" id="A0A2S8I8W8"/>
<evidence type="ECO:0000256" key="1">
    <source>
        <dbReference type="SAM" id="Phobius"/>
    </source>
</evidence>
<keyword evidence="1" id="KW-1133">Transmembrane helix</keyword>
<protein>
    <submittedName>
        <fullName evidence="2">Uncharacterized protein</fullName>
    </submittedName>
</protein>
<name>A0A2S8I8W8_BURCE</name>
<comment type="caution">
    <text evidence="2">The sequence shown here is derived from an EMBL/GenBank/DDBJ whole genome shotgun (WGS) entry which is preliminary data.</text>
</comment>
<accession>A0A2S8I8W8</accession>
<dbReference type="EMBL" id="PUIQ01000060">
    <property type="protein sequence ID" value="PQP11168.1"/>
    <property type="molecule type" value="Genomic_DNA"/>
</dbReference>